<accession>A0A9P8VXW9</accession>
<dbReference type="InterPro" id="IPR001138">
    <property type="entry name" value="Zn2Cys6_DnaBD"/>
</dbReference>
<dbReference type="SUPFAM" id="SSF57701">
    <property type="entry name" value="Zn2/Cys6 DNA-binding domain"/>
    <property type="match status" value="1"/>
</dbReference>
<dbReference type="CDD" id="cd00067">
    <property type="entry name" value="GAL4"/>
    <property type="match status" value="1"/>
</dbReference>
<dbReference type="Gene3D" id="4.10.240.10">
    <property type="entry name" value="Zn(2)-C6 fungal-type DNA-binding domain"/>
    <property type="match status" value="1"/>
</dbReference>
<dbReference type="EMBL" id="JAGPYM010000021">
    <property type="protein sequence ID" value="KAH6884209.1"/>
    <property type="molecule type" value="Genomic_DNA"/>
</dbReference>
<dbReference type="Pfam" id="PF00172">
    <property type="entry name" value="Zn_clus"/>
    <property type="match status" value="1"/>
</dbReference>
<protein>
    <recommendedName>
        <fullName evidence="7">Zn(2)-C6 fungal-type domain-containing protein</fullName>
    </recommendedName>
</protein>
<evidence type="ECO:0000256" key="6">
    <source>
        <dbReference type="SAM" id="MobiDB-lite"/>
    </source>
</evidence>
<evidence type="ECO:0000256" key="5">
    <source>
        <dbReference type="ARBA" id="ARBA00023242"/>
    </source>
</evidence>
<dbReference type="PANTHER" id="PTHR47660">
    <property type="entry name" value="TRANSCRIPTION FACTOR WITH C2H2 AND ZN(2)-CYS(6) DNA BINDING DOMAIN (EUROFUNG)-RELATED-RELATED"/>
    <property type="match status" value="1"/>
</dbReference>
<name>A0A9P8VXW9_9HYPO</name>
<keyword evidence="9" id="KW-1185">Reference proteome</keyword>
<keyword evidence="1" id="KW-0479">Metal-binding</keyword>
<feature type="domain" description="Zn(2)-C6 fungal-type" evidence="7">
    <location>
        <begin position="20"/>
        <end position="50"/>
    </location>
</feature>
<dbReference type="InterPro" id="IPR036864">
    <property type="entry name" value="Zn2-C6_fun-type_DNA-bd_sf"/>
</dbReference>
<reference evidence="8 9" key="1">
    <citation type="journal article" date="2021" name="Nat. Commun.">
        <title>Genetic determinants of endophytism in the Arabidopsis root mycobiome.</title>
        <authorList>
            <person name="Mesny F."/>
            <person name="Miyauchi S."/>
            <person name="Thiergart T."/>
            <person name="Pickel B."/>
            <person name="Atanasova L."/>
            <person name="Karlsson M."/>
            <person name="Huettel B."/>
            <person name="Barry K.W."/>
            <person name="Haridas S."/>
            <person name="Chen C."/>
            <person name="Bauer D."/>
            <person name="Andreopoulos W."/>
            <person name="Pangilinan J."/>
            <person name="LaButti K."/>
            <person name="Riley R."/>
            <person name="Lipzen A."/>
            <person name="Clum A."/>
            <person name="Drula E."/>
            <person name="Henrissat B."/>
            <person name="Kohler A."/>
            <person name="Grigoriev I.V."/>
            <person name="Martin F.M."/>
            <person name="Hacquard S."/>
        </authorList>
    </citation>
    <scope>NUCLEOTIDE SEQUENCE [LARGE SCALE GENOMIC DNA]</scope>
    <source>
        <strain evidence="8 9">MPI-CAGE-CH-0241</strain>
    </source>
</reference>
<dbReference type="PROSITE" id="PS50048">
    <property type="entry name" value="ZN2_CY6_FUNGAL_2"/>
    <property type="match status" value="1"/>
</dbReference>
<feature type="compositionally biased region" description="Polar residues" evidence="6">
    <location>
        <begin position="75"/>
        <end position="105"/>
    </location>
</feature>
<dbReference type="PROSITE" id="PS00463">
    <property type="entry name" value="ZN2_CY6_FUNGAL_1"/>
    <property type="match status" value="1"/>
</dbReference>
<dbReference type="SMART" id="SM00066">
    <property type="entry name" value="GAL4"/>
    <property type="match status" value="1"/>
</dbReference>
<evidence type="ECO:0000313" key="9">
    <source>
        <dbReference type="Proteomes" id="UP000777438"/>
    </source>
</evidence>
<proteinExistence type="predicted"/>
<dbReference type="AlphaFoldDB" id="A0A9P8VXW9"/>
<organism evidence="8 9">
    <name type="scientific">Thelonectria olida</name>
    <dbReference type="NCBI Taxonomy" id="1576542"/>
    <lineage>
        <taxon>Eukaryota</taxon>
        <taxon>Fungi</taxon>
        <taxon>Dikarya</taxon>
        <taxon>Ascomycota</taxon>
        <taxon>Pezizomycotina</taxon>
        <taxon>Sordariomycetes</taxon>
        <taxon>Hypocreomycetidae</taxon>
        <taxon>Hypocreales</taxon>
        <taxon>Nectriaceae</taxon>
        <taxon>Thelonectria</taxon>
    </lineage>
</organism>
<sequence length="280" mass="29898">MPSERQHARRASTHVKLKDSCDVCSSSKVRCTKEKPSCARCCKYGHRCYYSPARRIGRPHRAYSAASPAIPNTPPMTETAETPGCSASSDILTINTGQSEPTSAPSDAGSGNGTYDPTKRLDSEPHADFSTCDSLILDILQDLISQQPSPSASSAHPIQPTASIKRLSRILICPCSQRLDAALLTAAACSAALDLVQTMVYSAADITPVIGELHQVANLVAQFARRFEMPDSPTGGGVERETQSAMAGLVVEMKDRLQSIMEEATEMNGDGLGWGIESKA</sequence>
<dbReference type="PANTHER" id="PTHR47660:SF2">
    <property type="entry name" value="TRANSCRIPTION FACTOR WITH C2H2 AND ZN(2)-CYS(6) DNA BINDING DOMAIN (EUROFUNG)"/>
    <property type="match status" value="1"/>
</dbReference>
<keyword evidence="2" id="KW-0862">Zinc</keyword>
<dbReference type="GO" id="GO:0008270">
    <property type="term" value="F:zinc ion binding"/>
    <property type="evidence" value="ECO:0007669"/>
    <property type="project" value="InterPro"/>
</dbReference>
<dbReference type="OrthoDB" id="2943660at2759"/>
<dbReference type="Proteomes" id="UP000777438">
    <property type="component" value="Unassembled WGS sequence"/>
</dbReference>
<gene>
    <name evidence="8" type="ORF">B0T10DRAFT_551107</name>
</gene>
<dbReference type="GO" id="GO:0000981">
    <property type="term" value="F:DNA-binding transcription factor activity, RNA polymerase II-specific"/>
    <property type="evidence" value="ECO:0007669"/>
    <property type="project" value="InterPro"/>
</dbReference>
<keyword evidence="5" id="KW-0539">Nucleus</keyword>
<evidence type="ECO:0000256" key="3">
    <source>
        <dbReference type="ARBA" id="ARBA00023015"/>
    </source>
</evidence>
<evidence type="ECO:0000256" key="1">
    <source>
        <dbReference type="ARBA" id="ARBA00022723"/>
    </source>
</evidence>
<evidence type="ECO:0000313" key="8">
    <source>
        <dbReference type="EMBL" id="KAH6884209.1"/>
    </source>
</evidence>
<dbReference type="PRINTS" id="PR00755">
    <property type="entry name" value="AFLATOXINBRP"/>
</dbReference>
<feature type="region of interest" description="Disordered" evidence="6">
    <location>
        <begin position="60"/>
        <end position="123"/>
    </location>
</feature>
<comment type="caution">
    <text evidence="8">The sequence shown here is derived from an EMBL/GenBank/DDBJ whole genome shotgun (WGS) entry which is preliminary data.</text>
</comment>
<evidence type="ECO:0000256" key="2">
    <source>
        <dbReference type="ARBA" id="ARBA00022833"/>
    </source>
</evidence>
<keyword evidence="4" id="KW-0804">Transcription</keyword>
<keyword evidence="3" id="KW-0805">Transcription regulation</keyword>
<evidence type="ECO:0000259" key="7">
    <source>
        <dbReference type="PROSITE" id="PS50048"/>
    </source>
</evidence>
<evidence type="ECO:0000256" key="4">
    <source>
        <dbReference type="ARBA" id="ARBA00023163"/>
    </source>
</evidence>